<dbReference type="EMBL" id="CP136893">
    <property type="protein sequence ID" value="WOL03600.1"/>
    <property type="molecule type" value="Genomic_DNA"/>
</dbReference>
<reference evidence="9 10" key="1">
    <citation type="submission" date="2023-10" db="EMBL/GenBank/DDBJ databases">
        <title>Chromosome-scale genome assembly provides insights into flower coloration mechanisms of Canna indica.</title>
        <authorList>
            <person name="Li C."/>
        </authorList>
    </citation>
    <scope>NUCLEOTIDE SEQUENCE [LARGE SCALE GENOMIC DNA]</scope>
    <source>
        <tissue evidence="9">Flower</tissue>
    </source>
</reference>
<protein>
    <submittedName>
        <fullName evidence="9">Amino acid permease 4-like</fullName>
    </submittedName>
</protein>
<feature type="transmembrane region" description="Helical" evidence="7">
    <location>
        <begin position="169"/>
        <end position="191"/>
    </location>
</feature>
<evidence type="ECO:0000256" key="4">
    <source>
        <dbReference type="ARBA" id="ARBA00022970"/>
    </source>
</evidence>
<evidence type="ECO:0000259" key="8">
    <source>
        <dbReference type="Pfam" id="PF01490"/>
    </source>
</evidence>
<keyword evidence="4" id="KW-0029">Amino-acid transport</keyword>
<dbReference type="GO" id="GO:0006865">
    <property type="term" value="P:amino acid transport"/>
    <property type="evidence" value="ECO:0007669"/>
    <property type="project" value="UniProtKB-KW"/>
</dbReference>
<name>A0AAQ3QCM3_9LILI</name>
<keyword evidence="6 7" id="KW-0472">Membrane</keyword>
<feature type="transmembrane region" description="Helical" evidence="7">
    <location>
        <begin position="421"/>
        <end position="444"/>
    </location>
</feature>
<keyword evidence="5 7" id="KW-1133">Transmembrane helix</keyword>
<dbReference type="AlphaFoldDB" id="A0AAQ3QCM3"/>
<feature type="transmembrane region" description="Helical" evidence="7">
    <location>
        <begin position="261"/>
        <end position="282"/>
    </location>
</feature>
<evidence type="ECO:0000256" key="6">
    <source>
        <dbReference type="ARBA" id="ARBA00023136"/>
    </source>
</evidence>
<keyword evidence="2" id="KW-0813">Transport</keyword>
<organism evidence="9 10">
    <name type="scientific">Canna indica</name>
    <name type="common">Indian-shot</name>
    <dbReference type="NCBI Taxonomy" id="4628"/>
    <lineage>
        <taxon>Eukaryota</taxon>
        <taxon>Viridiplantae</taxon>
        <taxon>Streptophyta</taxon>
        <taxon>Embryophyta</taxon>
        <taxon>Tracheophyta</taxon>
        <taxon>Spermatophyta</taxon>
        <taxon>Magnoliopsida</taxon>
        <taxon>Liliopsida</taxon>
        <taxon>Zingiberales</taxon>
        <taxon>Cannaceae</taxon>
        <taxon>Canna</taxon>
    </lineage>
</organism>
<feature type="domain" description="Amino acid transporter transmembrane" evidence="8">
    <location>
        <begin position="11"/>
        <end position="447"/>
    </location>
</feature>
<feature type="transmembrane region" description="Helical" evidence="7">
    <location>
        <begin position="364"/>
        <end position="384"/>
    </location>
</feature>
<accession>A0AAQ3QCM3</accession>
<comment type="subcellular location">
    <subcellularLocation>
        <location evidence="1">Membrane</location>
    </subcellularLocation>
</comment>
<dbReference type="InterPro" id="IPR013057">
    <property type="entry name" value="AA_transpt_TM"/>
</dbReference>
<sequence length="460" mass="50910">MEETGEDGRIRTGTVWTATAHVVTAIVGSGILTLPWSVAQLGWILGPVVLVFFAFITYFTAILLSDCYRYPDPTNGKRNKTYMDAIRACLGNKDVLICGIIQYSLLWGTMVGYTVTSAMSMMAIDKSMCFHKKGLNAGSCEPSGILYTAIFGAIEVFLSQFPSLEKATVLSYIAAAMSFAYSFIGLCLCALEFSSHPNIKGTLLGTKIGVSNISLTTKVWCSFQALGNIAFAYTFSMLLIEIQDTLKSPPSENKIMKKASIYGIGSTTLFYISLGCVGYAAFGNDTPGNILTGFLEPFWLIQIANLAVLIHLFGAYQIFAQPIFAFYEGWLAKKWPNVGFFKRVYTLSIPFSRSKRIKFTLCKLILRTLLVLFTTVVAMLLPFFNAIVGLIGALGFWPLTVYYPVSMYINQAKIKRTQRKWFMLQVMSLFCLLVTLLGGIGSIADIIQHLKHAQLFKMNP</sequence>
<evidence type="ECO:0000256" key="3">
    <source>
        <dbReference type="ARBA" id="ARBA00022692"/>
    </source>
</evidence>
<evidence type="ECO:0000256" key="1">
    <source>
        <dbReference type="ARBA" id="ARBA00004370"/>
    </source>
</evidence>
<dbReference type="Pfam" id="PF01490">
    <property type="entry name" value="Aa_trans"/>
    <property type="match status" value="1"/>
</dbReference>
<dbReference type="Proteomes" id="UP001327560">
    <property type="component" value="Chromosome 4"/>
</dbReference>
<keyword evidence="3 7" id="KW-0812">Transmembrane</keyword>
<feature type="transmembrane region" description="Helical" evidence="7">
    <location>
        <begin position="41"/>
        <end position="64"/>
    </location>
</feature>
<evidence type="ECO:0000256" key="5">
    <source>
        <dbReference type="ARBA" id="ARBA00022989"/>
    </source>
</evidence>
<evidence type="ECO:0000313" key="10">
    <source>
        <dbReference type="Proteomes" id="UP001327560"/>
    </source>
</evidence>
<evidence type="ECO:0000256" key="7">
    <source>
        <dbReference type="SAM" id="Phobius"/>
    </source>
</evidence>
<dbReference type="GO" id="GO:0016020">
    <property type="term" value="C:membrane"/>
    <property type="evidence" value="ECO:0007669"/>
    <property type="project" value="UniProtKB-SubCell"/>
</dbReference>
<keyword evidence="10" id="KW-1185">Reference proteome</keyword>
<evidence type="ECO:0000313" key="9">
    <source>
        <dbReference type="EMBL" id="WOL03600.1"/>
    </source>
</evidence>
<evidence type="ECO:0000256" key="2">
    <source>
        <dbReference type="ARBA" id="ARBA00022448"/>
    </source>
</evidence>
<gene>
    <name evidence="9" type="ORF">Cni_G12320</name>
</gene>
<dbReference type="PANTHER" id="PTHR48017">
    <property type="entry name" value="OS05G0424000 PROTEIN-RELATED"/>
    <property type="match status" value="1"/>
</dbReference>
<feature type="transmembrane region" description="Helical" evidence="7">
    <location>
        <begin position="145"/>
        <end position="163"/>
    </location>
</feature>
<proteinExistence type="predicted"/>
<feature type="transmembrane region" description="Helical" evidence="7">
    <location>
        <begin position="390"/>
        <end position="409"/>
    </location>
</feature>
<feature type="transmembrane region" description="Helical" evidence="7">
    <location>
        <begin position="15"/>
        <end position="34"/>
    </location>
</feature>
<feature type="transmembrane region" description="Helical" evidence="7">
    <location>
        <begin position="302"/>
        <end position="327"/>
    </location>
</feature>
<feature type="transmembrane region" description="Helical" evidence="7">
    <location>
        <begin position="100"/>
        <end position="124"/>
    </location>
</feature>